<organism evidence="3 4">
    <name type="scientific">Mycena albidolilacea</name>
    <dbReference type="NCBI Taxonomy" id="1033008"/>
    <lineage>
        <taxon>Eukaryota</taxon>
        <taxon>Fungi</taxon>
        <taxon>Dikarya</taxon>
        <taxon>Basidiomycota</taxon>
        <taxon>Agaricomycotina</taxon>
        <taxon>Agaricomycetes</taxon>
        <taxon>Agaricomycetidae</taxon>
        <taxon>Agaricales</taxon>
        <taxon>Marasmiineae</taxon>
        <taxon>Mycenaceae</taxon>
        <taxon>Mycena</taxon>
    </lineage>
</organism>
<keyword evidence="2" id="KW-0472">Membrane</keyword>
<name>A0AAD6ZYG4_9AGAR</name>
<reference evidence="3" key="1">
    <citation type="submission" date="2023-03" db="EMBL/GenBank/DDBJ databases">
        <title>Massive genome expansion in bonnet fungi (Mycena s.s.) driven by repeated elements and novel gene families across ecological guilds.</title>
        <authorList>
            <consortium name="Lawrence Berkeley National Laboratory"/>
            <person name="Harder C.B."/>
            <person name="Miyauchi S."/>
            <person name="Viragh M."/>
            <person name="Kuo A."/>
            <person name="Thoen E."/>
            <person name="Andreopoulos B."/>
            <person name="Lu D."/>
            <person name="Skrede I."/>
            <person name="Drula E."/>
            <person name="Henrissat B."/>
            <person name="Morin E."/>
            <person name="Kohler A."/>
            <person name="Barry K."/>
            <person name="LaButti K."/>
            <person name="Morin E."/>
            <person name="Salamov A."/>
            <person name="Lipzen A."/>
            <person name="Mereny Z."/>
            <person name="Hegedus B."/>
            <person name="Baldrian P."/>
            <person name="Stursova M."/>
            <person name="Weitz H."/>
            <person name="Taylor A."/>
            <person name="Grigoriev I.V."/>
            <person name="Nagy L.G."/>
            <person name="Martin F."/>
            <person name="Kauserud H."/>
        </authorList>
    </citation>
    <scope>NUCLEOTIDE SEQUENCE</scope>
    <source>
        <strain evidence="3">CBHHK002</strain>
    </source>
</reference>
<dbReference type="EMBL" id="JARIHO010000023">
    <property type="protein sequence ID" value="KAJ7343315.1"/>
    <property type="molecule type" value="Genomic_DNA"/>
</dbReference>
<proteinExistence type="predicted"/>
<evidence type="ECO:0000256" key="1">
    <source>
        <dbReference type="SAM" id="MobiDB-lite"/>
    </source>
</evidence>
<dbReference type="Proteomes" id="UP001218218">
    <property type="component" value="Unassembled WGS sequence"/>
</dbReference>
<comment type="caution">
    <text evidence="3">The sequence shown here is derived from an EMBL/GenBank/DDBJ whole genome shotgun (WGS) entry which is preliminary data.</text>
</comment>
<keyword evidence="2" id="KW-0812">Transmembrane</keyword>
<evidence type="ECO:0000256" key="2">
    <source>
        <dbReference type="SAM" id="Phobius"/>
    </source>
</evidence>
<dbReference type="AlphaFoldDB" id="A0AAD6ZYG4"/>
<dbReference type="PANTHER" id="PTHR41390">
    <property type="entry name" value="CHROMOSOME 7, WHOLE GENOME SHOTGUN SEQUENCE"/>
    <property type="match status" value="1"/>
</dbReference>
<evidence type="ECO:0000313" key="3">
    <source>
        <dbReference type="EMBL" id="KAJ7343315.1"/>
    </source>
</evidence>
<accession>A0AAD6ZYG4</accession>
<evidence type="ECO:0000313" key="4">
    <source>
        <dbReference type="Proteomes" id="UP001218218"/>
    </source>
</evidence>
<protein>
    <submittedName>
        <fullName evidence="3">Uncharacterized protein</fullName>
    </submittedName>
</protein>
<sequence>MGDSPAWTIATGTVIISVASTCITGLYATFTGKSHQRLATASAFNSAITAATFFTLREYLFSPTIRAAVDYSRQRRESIDQNNINAAPDDLSWSGLRSRNLLDSGLSGAATGGLLRGLTAGRRTVGPAAITAGMACVLLQVAYNEMDIQRIKYVGRLSQAPETVVVPVEKPTTPSVTARLLGLFGAKSLSDEELLAKLRREREKHLKRMQELEQDLEAERKGEQSTEKK</sequence>
<feature type="transmembrane region" description="Helical" evidence="2">
    <location>
        <begin position="6"/>
        <end position="28"/>
    </location>
</feature>
<feature type="region of interest" description="Disordered" evidence="1">
    <location>
        <begin position="206"/>
        <end position="229"/>
    </location>
</feature>
<keyword evidence="2" id="KW-1133">Transmembrane helix</keyword>
<keyword evidence="4" id="KW-1185">Reference proteome</keyword>
<dbReference type="PANTHER" id="PTHR41390:SF1">
    <property type="entry name" value="NADH-UBIQUINONE OXIDOREDUCTASE 213 KDA SUBUNIT"/>
    <property type="match status" value="1"/>
</dbReference>
<gene>
    <name evidence="3" type="ORF">DFH08DRAFT_223282</name>
</gene>